<evidence type="ECO:0008006" key="9">
    <source>
        <dbReference type="Google" id="ProtNLM"/>
    </source>
</evidence>
<reference evidence="7" key="3">
    <citation type="submission" date="2025-09" db="UniProtKB">
        <authorList>
            <consortium name="Ensembl"/>
        </authorList>
    </citation>
    <scope>IDENTIFICATION</scope>
</reference>
<dbReference type="InterPro" id="IPR028153">
    <property type="entry name" value="UPF0444"/>
</dbReference>
<evidence type="ECO:0000256" key="2">
    <source>
        <dbReference type="ARBA" id="ARBA00008411"/>
    </source>
</evidence>
<dbReference type="Proteomes" id="UP000028761">
    <property type="component" value="Chromosome 9"/>
</dbReference>
<evidence type="ECO:0000256" key="6">
    <source>
        <dbReference type="SAM" id="MobiDB-lite"/>
    </source>
</evidence>
<evidence type="ECO:0000313" key="7">
    <source>
        <dbReference type="Ensembl" id="ENSPANP00000048156.1"/>
    </source>
</evidence>
<proteinExistence type="inferred from homology"/>
<evidence type="ECO:0000256" key="1">
    <source>
        <dbReference type="ARBA" id="ARBA00004141"/>
    </source>
</evidence>
<dbReference type="CTD" id="90488"/>
<dbReference type="GeneTree" id="ENSGT00390000013899"/>
<dbReference type="AlphaFoldDB" id="A0A8I5MZ50"/>
<keyword evidence="8" id="KW-1185">Reference proteome</keyword>
<dbReference type="OMA" id="CWEGRTL"/>
<dbReference type="Pfam" id="PF15475">
    <property type="entry name" value="UPF0444"/>
    <property type="match status" value="1"/>
</dbReference>
<evidence type="ECO:0000256" key="5">
    <source>
        <dbReference type="ARBA" id="ARBA00023136"/>
    </source>
</evidence>
<dbReference type="Ensembl" id="ENSPANT00000064064.1">
    <property type="protein sequence ID" value="ENSPANP00000048156.1"/>
    <property type="gene ID" value="ENSPANG00000038560.1"/>
</dbReference>
<evidence type="ECO:0000256" key="4">
    <source>
        <dbReference type="ARBA" id="ARBA00022989"/>
    </source>
</evidence>
<evidence type="ECO:0000313" key="8">
    <source>
        <dbReference type="Proteomes" id="UP000028761"/>
    </source>
</evidence>
<keyword evidence="4" id="KW-1133">Transmembrane helix</keyword>
<sequence length="334" mass="34477">MPKHQAWGPRPTRLPGFAPLARSDWMVAEKGGETPGAGARRPAGGSHGGARGQRGGRGASERRACAIGTKPVGDCWEGRTLRETGGRRPGGRGRGPGCKSARAPRSRSRGRRRELRRRRRGRVASGATSAARGRRLHRRRHSFPAPHPEKTPPEPRLPGVVPAAAAAQAASALLGAGLLPPPGSCPSAGRDPGAFETSAGVSALKGSPEISIPHQQEIMNQTDKNQQEIPSYLNDEPPEGSMKDHPQQQPGMLSRVTGGIFSVTKGAVGATIGGVAWIGGKSLEVTKTAVTTVPSMGIGLVKGGVSAVAGGVTAVGSAVVNKVPLTGKKKDKSD</sequence>
<evidence type="ECO:0000256" key="3">
    <source>
        <dbReference type="ARBA" id="ARBA00022692"/>
    </source>
</evidence>
<name>A0A8I5MZ50_PAPAN</name>
<dbReference type="PANTHER" id="PTHR31443">
    <property type="match status" value="1"/>
</dbReference>
<feature type="region of interest" description="Disordered" evidence="6">
    <location>
        <begin position="229"/>
        <end position="250"/>
    </location>
</feature>
<reference evidence="7" key="2">
    <citation type="submission" date="2025-08" db="UniProtKB">
        <authorList>
            <consortium name="Ensembl"/>
        </authorList>
    </citation>
    <scope>IDENTIFICATION</scope>
</reference>
<dbReference type="RefSeq" id="XP_003907143.3">
    <property type="nucleotide sequence ID" value="XM_003907094.4"/>
</dbReference>
<feature type="compositionally biased region" description="Basic residues" evidence="6">
    <location>
        <begin position="132"/>
        <end position="142"/>
    </location>
</feature>
<keyword evidence="5" id="KW-0472">Membrane</keyword>
<organism evidence="7 8">
    <name type="scientific">Papio anubis</name>
    <name type="common">Olive baboon</name>
    <dbReference type="NCBI Taxonomy" id="9555"/>
    <lineage>
        <taxon>Eukaryota</taxon>
        <taxon>Metazoa</taxon>
        <taxon>Chordata</taxon>
        <taxon>Craniata</taxon>
        <taxon>Vertebrata</taxon>
        <taxon>Euteleostomi</taxon>
        <taxon>Mammalia</taxon>
        <taxon>Eutheria</taxon>
        <taxon>Euarchontoglires</taxon>
        <taxon>Primates</taxon>
        <taxon>Haplorrhini</taxon>
        <taxon>Catarrhini</taxon>
        <taxon>Cercopithecidae</taxon>
        <taxon>Cercopithecinae</taxon>
        <taxon>Papio</taxon>
    </lineage>
</organism>
<comment type="similarity">
    <text evidence="2">Belongs to the TMEM263 family.</text>
</comment>
<dbReference type="KEGG" id="panu:101000544"/>
<keyword evidence="3" id="KW-0812">Transmembrane</keyword>
<comment type="subcellular location">
    <subcellularLocation>
        <location evidence="1">Membrane</location>
        <topology evidence="1">Multi-pass membrane protein</topology>
    </subcellularLocation>
</comment>
<dbReference type="GeneID" id="101000544"/>
<feature type="compositionally biased region" description="Gly residues" evidence="6">
    <location>
        <begin position="45"/>
        <end position="58"/>
    </location>
</feature>
<feature type="compositionally biased region" description="Basic residues" evidence="6">
    <location>
        <begin position="102"/>
        <end position="122"/>
    </location>
</feature>
<dbReference type="GO" id="GO:0016020">
    <property type="term" value="C:membrane"/>
    <property type="evidence" value="ECO:0007669"/>
    <property type="project" value="UniProtKB-SubCell"/>
</dbReference>
<reference evidence="7 8" key="1">
    <citation type="submission" date="2012-03" db="EMBL/GenBank/DDBJ databases">
        <title>Whole Genome Assembly of Papio anubis.</title>
        <authorList>
            <person name="Liu Y.L."/>
            <person name="Abraham K.A."/>
            <person name="Akbar H.A."/>
            <person name="Ali S.A."/>
            <person name="Anosike U.A."/>
            <person name="Aqrawi P.A."/>
            <person name="Arias F.A."/>
            <person name="Attaway T.A."/>
            <person name="Awwad R.A."/>
            <person name="Babu C.B."/>
            <person name="Bandaranaike D.B."/>
            <person name="Battles P.B."/>
            <person name="Bell A.B."/>
            <person name="Beltran B.B."/>
            <person name="Berhane-Mersha D.B."/>
            <person name="Bess C.B."/>
            <person name="Bickham C.B."/>
            <person name="Bolden T.B."/>
            <person name="Carter K.C."/>
            <person name="Chau D.C."/>
            <person name="Chavez A.C."/>
            <person name="Clerc-Blankenburg K.C."/>
            <person name="Coyle M.C."/>
            <person name="Dao M.D."/>
            <person name="Davila M.L.D."/>
            <person name="Davy-Carroll L.D."/>
            <person name="Denson S.D."/>
            <person name="Dinh H.D."/>
            <person name="Fernandez S.F."/>
            <person name="Fernando P.F."/>
            <person name="Forbes L.F."/>
            <person name="Francis C.F."/>
            <person name="Francisco L.F."/>
            <person name="Fu Q.F."/>
            <person name="Garcia-Iii R.G."/>
            <person name="Garrett T.G."/>
            <person name="Gross S.G."/>
            <person name="Gubbala S.G."/>
            <person name="Hirani K.H."/>
            <person name="Hogues M.H."/>
            <person name="Hollins B.H."/>
            <person name="Jackson L.J."/>
            <person name="Javaid M.J."/>
            <person name="Jhangiani S.J."/>
            <person name="Johnson A.J."/>
            <person name="Johnson B.J."/>
            <person name="Jones J.J."/>
            <person name="Joshi V.J."/>
            <person name="Kalu J.K."/>
            <person name="Khan N.K."/>
            <person name="Korchina V.K."/>
            <person name="Kovar C.K."/>
            <person name="Lago L.L."/>
            <person name="Lara F.L."/>
            <person name="Le T.-K.L."/>
            <person name="Lee S.L."/>
            <person name="Legall-Iii F.L."/>
            <person name="Lemon S.L."/>
            <person name="Liu J.L."/>
            <person name="Liu Y.-S.L."/>
            <person name="Liyanage D.L."/>
            <person name="Lopez J.L."/>
            <person name="Lorensuhewa L.L."/>
            <person name="Mata R.M."/>
            <person name="Mathew T.M."/>
            <person name="Mercado C.M."/>
            <person name="Mercado I.M."/>
            <person name="Morales K.M."/>
            <person name="Morgan M.M."/>
            <person name="Munidasa M.M."/>
            <person name="Ngo D.N."/>
            <person name="Nguyen L.N."/>
            <person name="Nguyen T.N."/>
            <person name="Nguyen N.N."/>
            <person name="Obregon M.O."/>
            <person name="Okwuonu G.O."/>
            <person name="Ongeri F.O."/>
            <person name="Onwere C.O."/>
            <person name="Osifeso I.O."/>
            <person name="Parra A.P."/>
            <person name="Patil S.P."/>
            <person name="Perez A.P."/>
            <person name="Perez Y.P."/>
            <person name="Pham C.P."/>
            <person name="Pu L.-L.P."/>
            <person name="Puazo M.P."/>
            <person name="Quiroz J.Q."/>
            <person name="Rouhana J.R."/>
            <person name="Ruiz M.R."/>
            <person name="Ruiz S.-J.R."/>
            <person name="Saada N.S."/>
            <person name="Santibanez J.S."/>
            <person name="Scheel M.S."/>
            <person name="Schneider B.S."/>
            <person name="Simmons D.S."/>
            <person name="Sisson I.S."/>
            <person name="Tang L.-Y.T."/>
            <person name="Thornton R.T."/>
            <person name="Tisius J.T."/>
            <person name="Toledanes G.T."/>
            <person name="Trejos Z.T."/>
            <person name="Usmani K.U."/>
            <person name="Varghese R.V."/>
            <person name="Vattathil S.V."/>
            <person name="Vee V.V."/>
            <person name="Walker D.W."/>
            <person name="Weissenberger G.W."/>
            <person name="White C.W."/>
            <person name="Williams A.W."/>
            <person name="Woodworth J.W."/>
            <person name="Wright R.W."/>
            <person name="Zhu Y.Z."/>
            <person name="Han Y.H."/>
            <person name="Newsham I.N."/>
            <person name="Nazareth L.N."/>
            <person name="Worley K.W."/>
            <person name="Muzny D.M."/>
            <person name="Rogers J.R."/>
            <person name="Gibbs R.G."/>
        </authorList>
    </citation>
    <scope>NUCLEOTIDE SEQUENCE [LARGE SCALE GENOMIC DNA]</scope>
</reference>
<protein>
    <recommendedName>
        <fullName evidence="9">Transmembrane protein 263</fullName>
    </recommendedName>
</protein>
<feature type="region of interest" description="Disordered" evidence="6">
    <location>
        <begin position="1"/>
        <end position="159"/>
    </location>
</feature>
<feature type="compositionally biased region" description="Basic and acidic residues" evidence="6">
    <location>
        <begin position="76"/>
        <end position="86"/>
    </location>
</feature>
<accession>A0A8I5MZ50</accession>